<dbReference type="InterPro" id="IPR036869">
    <property type="entry name" value="J_dom_sf"/>
</dbReference>
<evidence type="ECO:0000313" key="1">
    <source>
        <dbReference type="EMBL" id="CAN68834.1"/>
    </source>
</evidence>
<reference evidence="1" key="1">
    <citation type="journal article" date="2007" name="PLoS ONE">
        <title>The first genome sequence of an elite grapevine cultivar (Pinot noir Vitis vinifera L.): coping with a highly heterozygous genome.</title>
        <authorList>
            <person name="Velasco R."/>
            <person name="Zharkikh A."/>
            <person name="Troggio M."/>
            <person name="Cartwright D.A."/>
            <person name="Cestaro A."/>
            <person name="Pruss D."/>
            <person name="Pindo M."/>
            <person name="FitzGerald L.M."/>
            <person name="Vezzulli S."/>
            <person name="Reid J."/>
            <person name="Malacarne G."/>
            <person name="Iliev D."/>
            <person name="Coppola G."/>
            <person name="Wardell B."/>
            <person name="Micheletti D."/>
            <person name="Macalma T."/>
            <person name="Facci M."/>
            <person name="Mitchell J.T."/>
            <person name="Perazzolli M."/>
            <person name="Eldredge G."/>
            <person name="Gatto P."/>
            <person name="Oyzerski R."/>
            <person name="Moretto M."/>
            <person name="Gutin N."/>
            <person name="Stefanini M."/>
            <person name="Chen Y."/>
            <person name="Segala C."/>
            <person name="Davenport C."/>
            <person name="Dematte L."/>
            <person name="Mraz A."/>
            <person name="Battilana J."/>
            <person name="Stormo K."/>
            <person name="Costa F."/>
            <person name="Tao Q."/>
            <person name="Si-Ammour A."/>
            <person name="Harkins T."/>
            <person name="Lackey A."/>
            <person name="Perbost C."/>
            <person name="Taillon B."/>
            <person name="Stella A."/>
            <person name="Solovyev V."/>
            <person name="Fawcett J.A."/>
            <person name="Sterck L."/>
            <person name="Vandepoele K."/>
            <person name="Grando S.M."/>
            <person name="Toppo S."/>
            <person name="Moser C."/>
            <person name="Lanchbury J."/>
            <person name="Bogden R."/>
            <person name="Skolnick M."/>
            <person name="Sgaramella V."/>
            <person name="Bhatnagar S.K."/>
            <person name="Fontana P."/>
            <person name="Gutin A."/>
            <person name="Van de Peer Y."/>
            <person name="Salamini F."/>
            <person name="Viola R."/>
        </authorList>
    </citation>
    <scope>NUCLEOTIDE SEQUENCE</scope>
</reference>
<dbReference type="AlphaFoldDB" id="A5CA84"/>
<gene>
    <name evidence="1" type="ORF">VITISV_022162</name>
</gene>
<proteinExistence type="predicted"/>
<sequence length="314" mass="34267">MQLLRTACLIPACAQPRQRGSDYEGRFPPSPSDIYQTQLSSNDGRNASAMLLRHCIISLSTQSAEQVHVRCRNCKAAAQTTPFLACDSCRSVQPVDPSVDYFRIFGLPDGGVPPQVMGQAADPPQSMSQAAVSPQSASQAAQIALGVPGSTNSDAGVLAITHGRLRPVILSHLHFSTRFLGHCHPSRSCSLYTSFQILQGYPINFHGFLGVIPAVHAVIIHRDHPQIFAALGFEMMVAVRYAAGAGFYLPRPDRPPKLDEHALTEVMKKLFKNYKKWGKYLDPKSGFWLPGTRIHTQAHFGVHATSFGLVPSPE</sequence>
<dbReference type="EMBL" id="AM487867">
    <property type="protein sequence ID" value="CAN68834.1"/>
    <property type="molecule type" value="Genomic_DNA"/>
</dbReference>
<dbReference type="Gene3D" id="1.10.287.110">
    <property type="entry name" value="DnaJ domain"/>
    <property type="match status" value="1"/>
</dbReference>
<organism evidence="1">
    <name type="scientific">Vitis vinifera</name>
    <name type="common">Grape</name>
    <dbReference type="NCBI Taxonomy" id="29760"/>
    <lineage>
        <taxon>Eukaryota</taxon>
        <taxon>Viridiplantae</taxon>
        <taxon>Streptophyta</taxon>
        <taxon>Embryophyta</taxon>
        <taxon>Tracheophyta</taxon>
        <taxon>Spermatophyta</taxon>
        <taxon>Magnoliopsida</taxon>
        <taxon>eudicotyledons</taxon>
        <taxon>Gunneridae</taxon>
        <taxon>Pentapetalae</taxon>
        <taxon>rosids</taxon>
        <taxon>Vitales</taxon>
        <taxon>Vitaceae</taxon>
        <taxon>Viteae</taxon>
        <taxon>Vitis</taxon>
    </lineage>
</organism>
<dbReference type="ExpressionAtlas" id="A5CA84">
    <property type="expression patterns" value="baseline and differential"/>
</dbReference>
<protein>
    <submittedName>
        <fullName evidence="1">Uncharacterized protein</fullName>
    </submittedName>
</protein>
<name>A5CA84_VITVI</name>
<accession>A5CA84</accession>
<dbReference type="OrthoDB" id="448954at2759"/>